<dbReference type="InterPro" id="IPR052514">
    <property type="entry name" value="SAM-dependent_MTase"/>
</dbReference>
<evidence type="ECO:0000256" key="1">
    <source>
        <dbReference type="SAM" id="MobiDB-lite"/>
    </source>
</evidence>
<keyword evidence="3" id="KW-0489">Methyltransferase</keyword>
<protein>
    <submittedName>
        <fullName evidence="3">FkbM family methyltransferase</fullName>
    </submittedName>
</protein>
<evidence type="ECO:0000313" key="3">
    <source>
        <dbReference type="EMBL" id="TRX74458.1"/>
    </source>
</evidence>
<evidence type="ECO:0000259" key="2">
    <source>
        <dbReference type="Pfam" id="PF05050"/>
    </source>
</evidence>
<dbReference type="Gene3D" id="3.40.50.150">
    <property type="entry name" value="Vaccinia Virus protein VP39"/>
    <property type="match status" value="1"/>
</dbReference>
<dbReference type="GO" id="GO:0008168">
    <property type="term" value="F:methyltransferase activity"/>
    <property type="evidence" value="ECO:0007669"/>
    <property type="project" value="UniProtKB-KW"/>
</dbReference>
<dbReference type="Proteomes" id="UP000315235">
    <property type="component" value="Unassembled WGS sequence"/>
</dbReference>
<sequence>MTCSLSSTRSSWPRCAPKRPPSVPGAEQEAAMVYRPEPDDRAERLQDALARARRDGVVIHGAGNFARALRRACEGQGIPVRHFAVSAAPTTAEVDGVPVSALADVPAALRRSPLWIGVYNRGADAELTALRQAGLAAGFDEVRVPQEYFGWVAEAMGWRFWLAPLQAYAGAQAAIETAYGILADDESRATFAAMLDFRRALALERPLMPSPELQYFPASLRRYVAAGCVYLDGGAYDGDSIRQAAALLDLGRVYAFEPDPDNYARLAADLARQPLPAVCLPMGLSDSNAFLRFNAGAGEGSSLDPQGDSTIQVTRLDDLLVHERVDFLKLDIEGNEMPALEGARRLIASQRPFLAIAAYHRWDDLWRIPAFIHGLGLGYKVSLKLHETNSFESVFYAYH</sequence>
<keyword evidence="4" id="KW-1185">Reference proteome</keyword>
<feature type="compositionally biased region" description="Polar residues" evidence="1">
    <location>
        <begin position="1"/>
        <end position="11"/>
    </location>
</feature>
<gene>
    <name evidence="3" type="ORF">FM069_13025</name>
</gene>
<dbReference type="GO" id="GO:0032259">
    <property type="term" value="P:methylation"/>
    <property type="evidence" value="ECO:0007669"/>
    <property type="project" value="UniProtKB-KW"/>
</dbReference>
<dbReference type="AlphaFoldDB" id="A0A553GY87"/>
<accession>A0A553GY87</accession>
<name>A0A553GY87_9PSED</name>
<dbReference type="PANTHER" id="PTHR34203">
    <property type="entry name" value="METHYLTRANSFERASE, FKBM FAMILY PROTEIN"/>
    <property type="match status" value="1"/>
</dbReference>
<dbReference type="NCBIfam" id="TIGR01444">
    <property type="entry name" value="fkbM_fam"/>
    <property type="match status" value="1"/>
</dbReference>
<proteinExistence type="predicted"/>
<dbReference type="Pfam" id="PF05050">
    <property type="entry name" value="Methyltransf_21"/>
    <property type="match status" value="1"/>
</dbReference>
<dbReference type="OrthoDB" id="5329963at2"/>
<organism evidence="3 4">
    <name type="scientific">Pseudomonas mangiferae</name>
    <dbReference type="NCBI Taxonomy" id="2593654"/>
    <lineage>
        <taxon>Bacteria</taxon>
        <taxon>Pseudomonadati</taxon>
        <taxon>Pseudomonadota</taxon>
        <taxon>Gammaproteobacteria</taxon>
        <taxon>Pseudomonadales</taxon>
        <taxon>Pseudomonadaceae</taxon>
        <taxon>Pseudomonas</taxon>
    </lineage>
</organism>
<feature type="region of interest" description="Disordered" evidence="1">
    <location>
        <begin position="1"/>
        <end position="29"/>
    </location>
</feature>
<dbReference type="PANTHER" id="PTHR34203:SF15">
    <property type="entry name" value="SLL1173 PROTEIN"/>
    <property type="match status" value="1"/>
</dbReference>
<reference evidence="3 4" key="1">
    <citation type="submission" date="2019-07" db="EMBL/GenBank/DDBJ databases">
        <title>Pseudomonas mangiferae sp. nov., isolated from bark of mango tree in Thailand.</title>
        <authorList>
            <person name="Srisuk N."/>
            <person name="Anurat P."/>
        </authorList>
    </citation>
    <scope>NUCLEOTIDE SEQUENCE [LARGE SCALE GENOMIC DNA]</scope>
    <source>
        <strain evidence="3 4">DMKU_BBB3-04</strain>
    </source>
</reference>
<comment type="caution">
    <text evidence="3">The sequence shown here is derived from an EMBL/GenBank/DDBJ whole genome shotgun (WGS) entry which is preliminary data.</text>
</comment>
<dbReference type="EMBL" id="VJOY01000008">
    <property type="protein sequence ID" value="TRX74458.1"/>
    <property type="molecule type" value="Genomic_DNA"/>
</dbReference>
<keyword evidence="3" id="KW-0808">Transferase</keyword>
<dbReference type="SUPFAM" id="SSF53335">
    <property type="entry name" value="S-adenosyl-L-methionine-dependent methyltransferases"/>
    <property type="match status" value="1"/>
</dbReference>
<dbReference type="InterPro" id="IPR006342">
    <property type="entry name" value="FkbM_mtfrase"/>
</dbReference>
<evidence type="ECO:0000313" key="4">
    <source>
        <dbReference type="Proteomes" id="UP000315235"/>
    </source>
</evidence>
<dbReference type="InterPro" id="IPR029063">
    <property type="entry name" value="SAM-dependent_MTases_sf"/>
</dbReference>
<feature type="domain" description="Methyltransferase FkbM" evidence="2">
    <location>
        <begin position="232"/>
        <end position="366"/>
    </location>
</feature>